<dbReference type="OrthoDB" id="9805051at2"/>
<dbReference type="AlphaFoldDB" id="A0A3N1KWT9"/>
<dbReference type="PROSITE" id="PS01319">
    <property type="entry name" value="RBFA"/>
    <property type="match status" value="1"/>
</dbReference>
<keyword evidence="4" id="KW-1185">Reference proteome</keyword>
<keyword evidence="1 2" id="KW-0690">Ribosome biogenesis</keyword>
<dbReference type="Gene3D" id="3.30.300.20">
    <property type="match status" value="1"/>
</dbReference>
<dbReference type="PANTHER" id="PTHR33515:SF1">
    <property type="entry name" value="RIBOSOME-BINDING FACTOR A, CHLOROPLASTIC-RELATED"/>
    <property type="match status" value="1"/>
</dbReference>
<dbReference type="PANTHER" id="PTHR33515">
    <property type="entry name" value="RIBOSOME-BINDING FACTOR A, CHLOROPLASTIC-RELATED"/>
    <property type="match status" value="1"/>
</dbReference>
<accession>A0A3N1KWT9</accession>
<comment type="subcellular location">
    <subcellularLocation>
        <location evidence="2">Cytoplasm</location>
    </subcellularLocation>
</comment>
<dbReference type="InterPro" id="IPR020053">
    <property type="entry name" value="Ribosome-bd_factorA_CS"/>
</dbReference>
<dbReference type="Proteomes" id="UP000278222">
    <property type="component" value="Unassembled WGS sequence"/>
</dbReference>
<comment type="caution">
    <text evidence="3">The sequence shown here is derived from an EMBL/GenBank/DDBJ whole genome shotgun (WGS) entry which is preliminary data.</text>
</comment>
<comment type="subunit">
    <text evidence="2">Monomer. Binds 30S ribosomal subunits, but not 50S ribosomal subunits or 70S ribosomes.</text>
</comment>
<comment type="function">
    <text evidence="2">One of several proteins that assist in the late maturation steps of the functional core of the 30S ribosomal subunit. Associates with free 30S ribosomal subunits (but not with 30S subunits that are part of 70S ribosomes or polysomes). Required for efficient processing of 16S rRNA. May interact with the 5'-terminal helix region of 16S rRNA.</text>
</comment>
<dbReference type="InterPro" id="IPR000238">
    <property type="entry name" value="RbfA"/>
</dbReference>
<gene>
    <name evidence="2" type="primary">rbfA</name>
    <name evidence="3" type="ORF">EDC65_3695</name>
</gene>
<dbReference type="GO" id="GO:0030490">
    <property type="term" value="P:maturation of SSU-rRNA"/>
    <property type="evidence" value="ECO:0007669"/>
    <property type="project" value="UniProtKB-UniRule"/>
</dbReference>
<comment type="similarity">
    <text evidence="2">Belongs to the RbfA family.</text>
</comment>
<dbReference type="InterPro" id="IPR015946">
    <property type="entry name" value="KH_dom-like_a/b"/>
</dbReference>
<evidence type="ECO:0000313" key="3">
    <source>
        <dbReference type="EMBL" id="ROP84344.1"/>
    </source>
</evidence>
<dbReference type="Pfam" id="PF02033">
    <property type="entry name" value="RBFA"/>
    <property type="match status" value="1"/>
</dbReference>
<sequence length="142" mass="15525">MTRRRSGGSPPTQRQLRVGEELRHVLAGVLARDELRDPALQGLSITVTQVRVSPDLRNATAYVMPLGGERAADSLAALRRAAPFLRGQVGRAVELRLVPQLDFAIDTSFEHAQRIDGLLRRPEVARDLGGDEAAPDPDDEAR</sequence>
<dbReference type="NCBIfam" id="TIGR00082">
    <property type="entry name" value="rbfA"/>
    <property type="match status" value="1"/>
</dbReference>
<dbReference type="GO" id="GO:0005829">
    <property type="term" value="C:cytosol"/>
    <property type="evidence" value="ECO:0007669"/>
    <property type="project" value="TreeGrafter"/>
</dbReference>
<organism evidence="3 4">
    <name type="scientific">Stella humosa</name>
    <dbReference type="NCBI Taxonomy" id="94"/>
    <lineage>
        <taxon>Bacteria</taxon>
        <taxon>Pseudomonadati</taxon>
        <taxon>Pseudomonadota</taxon>
        <taxon>Alphaproteobacteria</taxon>
        <taxon>Rhodospirillales</taxon>
        <taxon>Stellaceae</taxon>
        <taxon>Stella</taxon>
    </lineage>
</organism>
<protein>
    <recommendedName>
        <fullName evidence="2">Ribosome-binding factor A</fullName>
    </recommendedName>
</protein>
<keyword evidence="2" id="KW-0963">Cytoplasm</keyword>
<dbReference type="RefSeq" id="WP_123692203.1">
    <property type="nucleotide sequence ID" value="NZ_AP019700.1"/>
</dbReference>
<evidence type="ECO:0000256" key="2">
    <source>
        <dbReference type="HAMAP-Rule" id="MF_00003"/>
    </source>
</evidence>
<dbReference type="InterPro" id="IPR023799">
    <property type="entry name" value="RbfA_dom_sf"/>
</dbReference>
<name>A0A3N1KWT9_9PROT</name>
<reference evidence="3 4" key="1">
    <citation type="submission" date="2018-11" db="EMBL/GenBank/DDBJ databases">
        <title>Genomic Encyclopedia of Type Strains, Phase IV (KMG-IV): sequencing the most valuable type-strain genomes for metagenomic binning, comparative biology and taxonomic classification.</title>
        <authorList>
            <person name="Goeker M."/>
        </authorList>
    </citation>
    <scope>NUCLEOTIDE SEQUENCE [LARGE SCALE GENOMIC DNA]</scope>
    <source>
        <strain evidence="3 4">DSM 5900</strain>
    </source>
</reference>
<evidence type="ECO:0000313" key="4">
    <source>
        <dbReference type="Proteomes" id="UP000278222"/>
    </source>
</evidence>
<dbReference type="HAMAP" id="MF_00003">
    <property type="entry name" value="RbfA"/>
    <property type="match status" value="1"/>
</dbReference>
<proteinExistence type="inferred from homology"/>
<dbReference type="EMBL" id="RJKX01000015">
    <property type="protein sequence ID" value="ROP84344.1"/>
    <property type="molecule type" value="Genomic_DNA"/>
</dbReference>
<dbReference type="SUPFAM" id="SSF89919">
    <property type="entry name" value="Ribosome-binding factor A, RbfA"/>
    <property type="match status" value="1"/>
</dbReference>
<dbReference type="NCBIfam" id="NF001802">
    <property type="entry name" value="PRK00521.2-5"/>
    <property type="match status" value="1"/>
</dbReference>
<evidence type="ECO:0000256" key="1">
    <source>
        <dbReference type="ARBA" id="ARBA00022517"/>
    </source>
</evidence>
<dbReference type="GO" id="GO:0043024">
    <property type="term" value="F:ribosomal small subunit binding"/>
    <property type="evidence" value="ECO:0007669"/>
    <property type="project" value="TreeGrafter"/>
</dbReference>